<name>A0AAV7TC72_PLEWA</name>
<reference evidence="1" key="1">
    <citation type="journal article" date="2022" name="bioRxiv">
        <title>Sequencing and chromosome-scale assembly of the giantPleurodeles waltlgenome.</title>
        <authorList>
            <person name="Brown T."/>
            <person name="Elewa A."/>
            <person name="Iarovenko S."/>
            <person name="Subramanian E."/>
            <person name="Araus A.J."/>
            <person name="Petzold A."/>
            <person name="Susuki M."/>
            <person name="Suzuki K.-i.T."/>
            <person name="Hayashi T."/>
            <person name="Toyoda A."/>
            <person name="Oliveira C."/>
            <person name="Osipova E."/>
            <person name="Leigh N.D."/>
            <person name="Simon A."/>
            <person name="Yun M.H."/>
        </authorList>
    </citation>
    <scope>NUCLEOTIDE SEQUENCE</scope>
    <source>
        <strain evidence="1">20211129_DDA</strain>
        <tissue evidence="1">Liver</tissue>
    </source>
</reference>
<dbReference type="EMBL" id="JANPWB010000007">
    <property type="protein sequence ID" value="KAJ1174154.1"/>
    <property type="molecule type" value="Genomic_DNA"/>
</dbReference>
<protein>
    <submittedName>
        <fullName evidence="1">Uncharacterized protein</fullName>
    </submittedName>
</protein>
<organism evidence="1 2">
    <name type="scientific">Pleurodeles waltl</name>
    <name type="common">Iberian ribbed newt</name>
    <dbReference type="NCBI Taxonomy" id="8319"/>
    <lineage>
        <taxon>Eukaryota</taxon>
        <taxon>Metazoa</taxon>
        <taxon>Chordata</taxon>
        <taxon>Craniata</taxon>
        <taxon>Vertebrata</taxon>
        <taxon>Euteleostomi</taxon>
        <taxon>Amphibia</taxon>
        <taxon>Batrachia</taxon>
        <taxon>Caudata</taxon>
        <taxon>Salamandroidea</taxon>
        <taxon>Salamandridae</taxon>
        <taxon>Pleurodelinae</taxon>
        <taxon>Pleurodeles</taxon>
    </lineage>
</organism>
<sequence length="78" mass="8375">MLEPSASPVFDTEDRLGVLLDVIAGQHGKLLRQAARLERSRSSWNLATGGVKLQGRGRHRGPAALRAQGRAQDLFGGV</sequence>
<proteinExistence type="predicted"/>
<gene>
    <name evidence="1" type="ORF">NDU88_005977</name>
</gene>
<accession>A0AAV7TC72</accession>
<comment type="caution">
    <text evidence="1">The sequence shown here is derived from an EMBL/GenBank/DDBJ whole genome shotgun (WGS) entry which is preliminary data.</text>
</comment>
<evidence type="ECO:0000313" key="1">
    <source>
        <dbReference type="EMBL" id="KAJ1174154.1"/>
    </source>
</evidence>
<dbReference type="AlphaFoldDB" id="A0AAV7TC72"/>
<keyword evidence="2" id="KW-1185">Reference proteome</keyword>
<dbReference type="Proteomes" id="UP001066276">
    <property type="component" value="Chromosome 4_1"/>
</dbReference>
<evidence type="ECO:0000313" key="2">
    <source>
        <dbReference type="Proteomes" id="UP001066276"/>
    </source>
</evidence>